<dbReference type="GO" id="GO:0009102">
    <property type="term" value="P:biotin biosynthetic process"/>
    <property type="evidence" value="ECO:0007669"/>
    <property type="project" value="UniProtKB-KW"/>
</dbReference>
<evidence type="ECO:0000313" key="11">
    <source>
        <dbReference type="EMBL" id="AKK03663.1"/>
    </source>
</evidence>
<name>A0A0G3GVY1_9CORY</name>
<sequence length="234" mass="25576">MAEQLFSVRMRASQAGRHISGAERICTFEHVPQVSAQLHRRALTHPNGTPDSIHITTEALRQVTHVPALQVRELDPTVPASIHFAKLFDAHGWHPSALDHLYSVTGLRGAMIVDAWTGRRLDPHFERGVRASTMDAAGLSHSPDAKDHATEALVLAAKVAAAPGILAELCISDDPDYTTGYLACDGIYHRIFHCKEPGSSIGTRVFLFDSQLAALPDTIEFLEHHPVLVEGIYS</sequence>
<dbReference type="RefSeq" id="WP_047240658.1">
    <property type="nucleotide sequence ID" value="NZ_CP011541.1"/>
</dbReference>
<dbReference type="GO" id="GO:0005524">
    <property type="term" value="F:ATP binding"/>
    <property type="evidence" value="ECO:0007669"/>
    <property type="project" value="UniProtKB-KW"/>
</dbReference>
<evidence type="ECO:0000313" key="12">
    <source>
        <dbReference type="Proteomes" id="UP000035368"/>
    </source>
</evidence>
<dbReference type="Pfam" id="PF03744">
    <property type="entry name" value="BioW"/>
    <property type="match status" value="1"/>
</dbReference>
<evidence type="ECO:0000256" key="1">
    <source>
        <dbReference type="ARBA" id="ARBA00001946"/>
    </source>
</evidence>
<dbReference type="EC" id="6.2.1.14" evidence="4"/>
<comment type="pathway">
    <text evidence="2">Metabolic intermediate metabolism; pimeloyl-CoA biosynthesis; pimeloyl-CoA from pimelate: step 1/1.</text>
</comment>
<evidence type="ECO:0000256" key="7">
    <source>
        <dbReference type="ARBA" id="ARBA00022756"/>
    </source>
</evidence>
<evidence type="ECO:0000256" key="4">
    <source>
        <dbReference type="ARBA" id="ARBA00012984"/>
    </source>
</evidence>
<dbReference type="OrthoDB" id="9792985at2"/>
<keyword evidence="12" id="KW-1185">Reference proteome</keyword>
<keyword evidence="7" id="KW-0093">Biotin biosynthesis</keyword>
<reference evidence="11 12" key="1">
    <citation type="submission" date="2015-05" db="EMBL/GenBank/DDBJ databases">
        <title>Complete genome sequence of Corynebacterium epidermidicanis DSM 45586, isolated from the skin of a dog suffering from pruritus.</title>
        <authorList>
            <person name="Ruckert C."/>
            <person name="Albersmeier A."/>
            <person name="Winkler A."/>
            <person name="Tauch A."/>
        </authorList>
    </citation>
    <scope>NUCLEOTIDE SEQUENCE [LARGE SCALE GENOMIC DNA]</scope>
    <source>
        <strain evidence="11 12">DSM 45586</strain>
    </source>
</reference>
<dbReference type="Proteomes" id="UP000035368">
    <property type="component" value="Chromosome"/>
</dbReference>
<evidence type="ECO:0000256" key="10">
    <source>
        <dbReference type="ARBA" id="ARBA00049553"/>
    </source>
</evidence>
<dbReference type="EMBL" id="CP011541">
    <property type="protein sequence ID" value="AKK03663.1"/>
    <property type="molecule type" value="Genomic_DNA"/>
</dbReference>
<dbReference type="STRING" id="1050174.CEPID_09085"/>
<comment type="catalytic activity">
    <reaction evidence="10">
        <text>heptanedioate + ATP + CoA = 6-carboxyhexanoyl-CoA + AMP + diphosphate</text>
        <dbReference type="Rhea" id="RHEA:14781"/>
        <dbReference type="ChEBI" id="CHEBI:30616"/>
        <dbReference type="ChEBI" id="CHEBI:33019"/>
        <dbReference type="ChEBI" id="CHEBI:36165"/>
        <dbReference type="ChEBI" id="CHEBI:57287"/>
        <dbReference type="ChEBI" id="CHEBI:57360"/>
        <dbReference type="ChEBI" id="CHEBI:456215"/>
        <dbReference type="EC" id="6.2.1.14"/>
    </reaction>
</comment>
<dbReference type="AlphaFoldDB" id="A0A0G3GVY1"/>
<dbReference type="KEGG" id="cei:CEPID_09085"/>
<keyword evidence="6" id="KW-0547">Nucleotide-binding</keyword>
<protein>
    <recommendedName>
        <fullName evidence="4">6-carboxyhexanoate--CoA ligase</fullName>
        <ecNumber evidence="4">6.2.1.14</ecNumber>
    </recommendedName>
</protein>
<evidence type="ECO:0000256" key="5">
    <source>
        <dbReference type="ARBA" id="ARBA00022598"/>
    </source>
</evidence>
<keyword evidence="9" id="KW-0460">Magnesium</keyword>
<dbReference type="UniPathway" id="UPA00999">
    <property type="reaction ID" value="UER00351"/>
</dbReference>
<organism evidence="11 12">
    <name type="scientific">Corynebacterium epidermidicanis</name>
    <dbReference type="NCBI Taxonomy" id="1050174"/>
    <lineage>
        <taxon>Bacteria</taxon>
        <taxon>Bacillati</taxon>
        <taxon>Actinomycetota</taxon>
        <taxon>Actinomycetes</taxon>
        <taxon>Mycobacteriales</taxon>
        <taxon>Corynebacteriaceae</taxon>
        <taxon>Corynebacterium</taxon>
    </lineage>
</organism>
<evidence type="ECO:0000256" key="9">
    <source>
        <dbReference type="ARBA" id="ARBA00022842"/>
    </source>
</evidence>
<keyword evidence="5 11" id="KW-0436">Ligase</keyword>
<dbReference type="InterPro" id="IPR005499">
    <property type="entry name" value="BioW"/>
</dbReference>
<dbReference type="PATRIC" id="fig|1050174.4.peg.1827"/>
<proteinExistence type="predicted"/>
<evidence type="ECO:0000256" key="2">
    <source>
        <dbReference type="ARBA" id="ARBA00005075"/>
    </source>
</evidence>
<evidence type="ECO:0000256" key="3">
    <source>
        <dbReference type="ARBA" id="ARBA00011738"/>
    </source>
</evidence>
<evidence type="ECO:0000256" key="8">
    <source>
        <dbReference type="ARBA" id="ARBA00022840"/>
    </source>
</evidence>
<evidence type="ECO:0000256" key="6">
    <source>
        <dbReference type="ARBA" id="ARBA00022741"/>
    </source>
</evidence>
<accession>A0A0G3GVY1</accession>
<comment type="subunit">
    <text evidence="3">Homodimer.</text>
</comment>
<dbReference type="GO" id="GO:0042410">
    <property type="term" value="F:6-carboxyhexanoate-CoA ligase activity"/>
    <property type="evidence" value="ECO:0007669"/>
    <property type="project" value="UniProtKB-EC"/>
</dbReference>
<keyword evidence="8" id="KW-0067">ATP-binding</keyword>
<gene>
    <name evidence="11" type="ORF">CEPID_09085</name>
</gene>
<comment type="cofactor">
    <cofactor evidence="1">
        <name>Mg(2+)</name>
        <dbReference type="ChEBI" id="CHEBI:18420"/>
    </cofactor>
</comment>